<keyword evidence="12 15" id="KW-0511">Multifunctional enzyme</keyword>
<dbReference type="Pfam" id="PF01149">
    <property type="entry name" value="Fapy_DNA_glyco"/>
    <property type="match status" value="1"/>
</dbReference>
<keyword evidence="11 15" id="KW-0456">Lyase</keyword>
<feature type="active site" description="Schiff-base intermediate with DNA" evidence="15">
    <location>
        <position position="6"/>
    </location>
</feature>
<keyword evidence="5 15" id="KW-0227">DNA damage</keyword>
<protein>
    <recommendedName>
        <fullName evidence="15">Formamidopyrimidine-DNA glycosylase</fullName>
        <shortName evidence="15">Fapy-DNA glycosylase</shortName>
        <ecNumber evidence="15">3.2.2.23</ecNumber>
    </recommendedName>
    <alternativeName>
        <fullName evidence="15">DNA-(apurinic or apyrimidinic site) lyase MutM</fullName>
        <shortName evidence="15">AP lyase MutM</shortName>
        <ecNumber evidence="15">4.2.99.18</ecNumber>
    </alternativeName>
</protein>
<dbReference type="NCBIfam" id="TIGR00577">
    <property type="entry name" value="fpg"/>
    <property type="match status" value="1"/>
</dbReference>
<keyword evidence="9 15" id="KW-0238">DNA-binding</keyword>
<dbReference type="GO" id="GO:0006284">
    <property type="term" value="P:base-excision repair"/>
    <property type="evidence" value="ECO:0007669"/>
    <property type="project" value="InterPro"/>
</dbReference>
<dbReference type="InterPro" id="IPR012319">
    <property type="entry name" value="FPG_cat"/>
</dbReference>
<dbReference type="Pfam" id="PF06827">
    <property type="entry name" value="zf-FPG_IleRS"/>
    <property type="match status" value="1"/>
</dbReference>
<comment type="subunit">
    <text evidence="3 15">Monomer.</text>
</comment>
<dbReference type="NCBIfam" id="NF002211">
    <property type="entry name" value="PRK01103.1"/>
    <property type="match status" value="1"/>
</dbReference>
<dbReference type="InterPro" id="IPR035937">
    <property type="entry name" value="FPG_N"/>
</dbReference>
<dbReference type="PROSITE" id="PS51068">
    <property type="entry name" value="FPG_CAT"/>
    <property type="match status" value="1"/>
</dbReference>
<comment type="function">
    <text evidence="15">Involved in base excision repair of DNA damaged by oxidation or by mutagenic agents. Acts as DNA glycosylase that recognizes and removes damaged bases. Has a preference for oxidized purines, such as 7,8-dihydro-8-oxoguanine (8-oxoG). Has AP (apurinic/apyrimidinic) lyase activity and introduces nicks in the DNA strand. Cleaves the DNA backbone by beta-delta elimination to generate a single-strand break at the site of the removed base with both 3'- and 5'-phosphates.</text>
</comment>
<dbReference type="InterPro" id="IPR010663">
    <property type="entry name" value="Znf_FPG/IleRS"/>
</dbReference>
<dbReference type="InterPro" id="IPR015886">
    <property type="entry name" value="H2TH_FPG"/>
</dbReference>
<keyword evidence="8 15" id="KW-0862">Zinc</keyword>
<dbReference type="CDD" id="cd08966">
    <property type="entry name" value="EcFpg-like_N"/>
    <property type="match status" value="1"/>
</dbReference>
<accession>A0A0X8X8B8</accession>
<comment type="catalytic activity">
    <reaction evidence="14 15">
        <text>2'-deoxyribonucleotide-(2'-deoxyribose 5'-phosphate)-2'-deoxyribonucleotide-DNA = a 3'-end 2'-deoxyribonucleotide-(2,3-dehydro-2,3-deoxyribose 5'-phosphate)-DNA + a 5'-end 5'-phospho-2'-deoxyribonucleoside-DNA + H(+)</text>
        <dbReference type="Rhea" id="RHEA:66592"/>
        <dbReference type="Rhea" id="RHEA-COMP:13180"/>
        <dbReference type="Rhea" id="RHEA-COMP:16897"/>
        <dbReference type="Rhea" id="RHEA-COMP:17067"/>
        <dbReference type="ChEBI" id="CHEBI:15378"/>
        <dbReference type="ChEBI" id="CHEBI:136412"/>
        <dbReference type="ChEBI" id="CHEBI:157695"/>
        <dbReference type="ChEBI" id="CHEBI:167181"/>
        <dbReference type="EC" id="4.2.99.18"/>
    </reaction>
</comment>
<dbReference type="GO" id="GO:0034039">
    <property type="term" value="F:8-oxo-7,8-dihydroguanine DNA N-glycosylase activity"/>
    <property type="evidence" value="ECO:0007669"/>
    <property type="project" value="TreeGrafter"/>
</dbReference>
<dbReference type="PROSITE" id="PS01242">
    <property type="entry name" value="ZF_FPG_1"/>
    <property type="match status" value="1"/>
</dbReference>
<evidence type="ECO:0000256" key="13">
    <source>
        <dbReference type="ARBA" id="ARBA00023295"/>
    </source>
</evidence>
<dbReference type="Pfam" id="PF06831">
    <property type="entry name" value="H2TH"/>
    <property type="match status" value="1"/>
</dbReference>
<dbReference type="AlphaFoldDB" id="A0A0X8X8B8"/>
<feature type="domain" description="Formamidopyrimidine-DNA glycosylase catalytic" evidence="17">
    <location>
        <begin position="6"/>
        <end position="120"/>
    </location>
</feature>
<dbReference type="KEGG" id="hhk:HH1059_01490"/>
<evidence type="ECO:0000313" key="18">
    <source>
        <dbReference type="EMBL" id="BAU56823.1"/>
    </source>
</evidence>
<keyword evidence="13 15" id="KW-0326">Glycosidase</keyword>
<keyword evidence="6 15" id="KW-0863">Zinc-finger</keyword>
<evidence type="ECO:0000313" key="19">
    <source>
        <dbReference type="Proteomes" id="UP000218890"/>
    </source>
</evidence>
<evidence type="ECO:0000256" key="14">
    <source>
        <dbReference type="ARBA" id="ARBA00044632"/>
    </source>
</evidence>
<dbReference type="InterPro" id="IPR015887">
    <property type="entry name" value="DNA_glyclase_Znf_dom_DNA_BS"/>
</dbReference>
<evidence type="ECO:0000256" key="15">
    <source>
        <dbReference type="HAMAP-Rule" id="MF_00103"/>
    </source>
</evidence>
<comment type="cofactor">
    <cofactor evidence="15">
        <name>Zn(2+)</name>
        <dbReference type="ChEBI" id="CHEBI:29105"/>
    </cofactor>
    <text evidence="15">Binds 1 zinc ion per subunit.</text>
</comment>
<dbReference type="FunFam" id="1.10.8.50:FF:000003">
    <property type="entry name" value="Formamidopyrimidine-DNA glycosylase"/>
    <property type="match status" value="1"/>
</dbReference>
<dbReference type="Proteomes" id="UP000218890">
    <property type="component" value="Chromosome"/>
</dbReference>
<comment type="catalytic activity">
    <reaction evidence="1 15">
        <text>Hydrolysis of DNA containing ring-opened 7-methylguanine residues, releasing 2,6-diamino-4-hydroxy-5-(N-methyl)formamidopyrimidine.</text>
        <dbReference type="EC" id="3.2.2.23"/>
    </reaction>
</comment>
<evidence type="ECO:0000256" key="12">
    <source>
        <dbReference type="ARBA" id="ARBA00023268"/>
    </source>
</evidence>
<feature type="active site" description="Proton donor" evidence="15">
    <location>
        <position position="7"/>
    </location>
</feature>
<name>A0A0X8X8B8_HALHR</name>
<dbReference type="EC" id="3.2.2.23" evidence="15"/>
<dbReference type="SMART" id="SM00898">
    <property type="entry name" value="Fapy_DNA_glyco"/>
    <property type="match status" value="1"/>
</dbReference>
<evidence type="ECO:0000256" key="9">
    <source>
        <dbReference type="ARBA" id="ARBA00023125"/>
    </source>
</evidence>
<feature type="binding site" evidence="15">
    <location>
        <position position="159"/>
    </location>
    <ligand>
        <name>DNA</name>
        <dbReference type="ChEBI" id="CHEBI:16991"/>
    </ligand>
</feature>
<dbReference type="InterPro" id="IPR000214">
    <property type="entry name" value="Znf_DNA_glyclase/AP_lyase"/>
</dbReference>
<dbReference type="GO" id="GO:0140078">
    <property type="term" value="F:class I DNA-(apurinic or apyrimidinic site) endonuclease activity"/>
    <property type="evidence" value="ECO:0007669"/>
    <property type="project" value="UniProtKB-EC"/>
</dbReference>
<organism evidence="18 19">
    <name type="scientific">Halorhodospira halochloris</name>
    <name type="common">Ectothiorhodospira halochloris</name>
    <dbReference type="NCBI Taxonomy" id="1052"/>
    <lineage>
        <taxon>Bacteria</taxon>
        <taxon>Pseudomonadati</taxon>
        <taxon>Pseudomonadota</taxon>
        <taxon>Gammaproteobacteria</taxon>
        <taxon>Chromatiales</taxon>
        <taxon>Ectothiorhodospiraceae</taxon>
        <taxon>Halorhodospira</taxon>
    </lineage>
</organism>
<evidence type="ECO:0000256" key="11">
    <source>
        <dbReference type="ARBA" id="ARBA00023239"/>
    </source>
</evidence>
<feature type="domain" description="FPG-type" evidence="16">
    <location>
        <begin position="244"/>
        <end position="276"/>
    </location>
</feature>
<feature type="binding site" evidence="15">
    <location>
        <position position="117"/>
    </location>
    <ligand>
        <name>DNA</name>
        <dbReference type="ChEBI" id="CHEBI:16991"/>
    </ligand>
</feature>
<evidence type="ECO:0000256" key="5">
    <source>
        <dbReference type="ARBA" id="ARBA00022763"/>
    </source>
</evidence>
<keyword evidence="10 15" id="KW-0234">DNA repair</keyword>
<dbReference type="GO" id="GO:0008270">
    <property type="term" value="F:zinc ion binding"/>
    <property type="evidence" value="ECO:0007669"/>
    <property type="project" value="UniProtKB-UniRule"/>
</dbReference>
<dbReference type="InterPro" id="IPR020629">
    <property type="entry name" value="FPG_Glyclase"/>
</dbReference>
<dbReference type="HAMAP" id="MF_00103">
    <property type="entry name" value="Fapy_DNA_glycosyl"/>
    <property type="match status" value="1"/>
</dbReference>
<evidence type="ECO:0000256" key="3">
    <source>
        <dbReference type="ARBA" id="ARBA00011245"/>
    </source>
</evidence>
<keyword evidence="19" id="KW-1185">Reference proteome</keyword>
<dbReference type="SUPFAM" id="SSF81624">
    <property type="entry name" value="N-terminal domain of MutM-like DNA repair proteins"/>
    <property type="match status" value="1"/>
</dbReference>
<dbReference type="Gene3D" id="1.10.8.50">
    <property type="match status" value="1"/>
</dbReference>
<evidence type="ECO:0000256" key="2">
    <source>
        <dbReference type="ARBA" id="ARBA00009409"/>
    </source>
</evidence>
<feature type="active site" description="Proton donor; for delta-elimination activity" evidence="15">
    <location>
        <position position="266"/>
    </location>
</feature>
<evidence type="ECO:0000256" key="1">
    <source>
        <dbReference type="ARBA" id="ARBA00001668"/>
    </source>
</evidence>
<keyword evidence="7 15" id="KW-0378">Hydrolase</keyword>
<proteinExistence type="inferred from homology"/>
<evidence type="ECO:0000256" key="4">
    <source>
        <dbReference type="ARBA" id="ARBA00022723"/>
    </source>
</evidence>
<sequence>MVGKLPELPEVETTRRALEPYLQGKRIVGCEVYQPRLRYPIPANLPSLLRGRSVIALRRRSKYLILDLDNGSWLLVHLGMSGKIRLVDSLVERDRHDHVELVVDREQPTRLRLNDPRRFGCVISGTGDPLEHKLLARLGPEPFESGFDGAYLYRRARGRRIAIKAFLMDASVVVGVGNIYANEALYRAGIRPDRAAGKVAEKRYAKLAAAVREVLEDALAAGGTTLRDYTDSNGKLGYFVQQLAVYGGGSCPSCGGELRHVRLAQRSTWFCACCQR</sequence>
<dbReference type="PROSITE" id="PS51066">
    <property type="entry name" value="ZF_FPG_2"/>
    <property type="match status" value="1"/>
</dbReference>
<feature type="binding site" evidence="15">
    <location>
        <position position="96"/>
    </location>
    <ligand>
        <name>DNA</name>
        <dbReference type="ChEBI" id="CHEBI:16991"/>
    </ligand>
</feature>
<dbReference type="PANTHER" id="PTHR22993">
    <property type="entry name" value="FORMAMIDOPYRIMIDINE-DNA GLYCOSYLASE"/>
    <property type="match status" value="1"/>
</dbReference>
<keyword evidence="4 15" id="KW-0479">Metal-binding</keyword>
<dbReference type="PANTHER" id="PTHR22993:SF9">
    <property type="entry name" value="FORMAMIDOPYRIMIDINE-DNA GLYCOSYLASE"/>
    <property type="match status" value="1"/>
</dbReference>
<dbReference type="SUPFAM" id="SSF46946">
    <property type="entry name" value="S13-like H2TH domain"/>
    <property type="match status" value="1"/>
</dbReference>
<dbReference type="EC" id="4.2.99.18" evidence="15"/>
<evidence type="ECO:0000256" key="8">
    <source>
        <dbReference type="ARBA" id="ARBA00022833"/>
    </source>
</evidence>
<evidence type="ECO:0000259" key="16">
    <source>
        <dbReference type="PROSITE" id="PS51066"/>
    </source>
</evidence>
<dbReference type="EMBL" id="AP017372">
    <property type="protein sequence ID" value="BAU56823.1"/>
    <property type="molecule type" value="Genomic_DNA"/>
</dbReference>
<evidence type="ECO:0000259" key="17">
    <source>
        <dbReference type="PROSITE" id="PS51068"/>
    </source>
</evidence>
<dbReference type="InterPro" id="IPR010979">
    <property type="entry name" value="Ribosomal_uS13-like_H2TH"/>
</dbReference>
<feature type="active site" description="Proton donor; for beta-elimination activity" evidence="15">
    <location>
        <position position="62"/>
    </location>
</feature>
<evidence type="ECO:0000256" key="7">
    <source>
        <dbReference type="ARBA" id="ARBA00022801"/>
    </source>
</evidence>
<reference evidence="18" key="1">
    <citation type="submission" date="2016-02" db="EMBL/GenBank/DDBJ databases">
        <title>Halorhodospira halochloris DSM-1059 complete genome, version 2.</title>
        <authorList>
            <person name="Tsukatani Y."/>
        </authorList>
    </citation>
    <scope>NUCLEOTIDE SEQUENCE</scope>
    <source>
        <strain evidence="18">DSM 1059</strain>
    </source>
</reference>
<gene>
    <name evidence="15 18" type="primary">mutM</name>
    <name evidence="15" type="synonym">fpg</name>
    <name evidence="18" type="ORF">HH1059_01490</name>
</gene>
<evidence type="ECO:0000256" key="6">
    <source>
        <dbReference type="ARBA" id="ARBA00022771"/>
    </source>
</evidence>
<dbReference type="SUPFAM" id="SSF57716">
    <property type="entry name" value="Glucocorticoid receptor-like (DNA-binding domain)"/>
    <property type="match status" value="1"/>
</dbReference>
<dbReference type="SMART" id="SM01232">
    <property type="entry name" value="H2TH"/>
    <property type="match status" value="1"/>
</dbReference>
<dbReference type="GO" id="GO:0003684">
    <property type="term" value="F:damaged DNA binding"/>
    <property type="evidence" value="ECO:0007669"/>
    <property type="project" value="InterPro"/>
</dbReference>
<dbReference type="Gene3D" id="3.20.190.10">
    <property type="entry name" value="MutM-like, N-terminal"/>
    <property type="match status" value="1"/>
</dbReference>
<evidence type="ECO:0000256" key="10">
    <source>
        <dbReference type="ARBA" id="ARBA00023204"/>
    </source>
</evidence>
<comment type="similarity">
    <text evidence="2 15">Belongs to the FPG family.</text>
</comment>